<protein>
    <submittedName>
        <fullName evidence="4">Putative mitochondrial chaperone protein DNAj</fullName>
    </submittedName>
</protein>
<dbReference type="Gene3D" id="1.10.287.110">
    <property type="entry name" value="DnaJ domain"/>
    <property type="match status" value="1"/>
</dbReference>
<feature type="transmembrane region" description="Helical" evidence="2">
    <location>
        <begin position="302"/>
        <end position="321"/>
    </location>
</feature>
<organism evidence="4 5">
    <name type="scientific">Leptomonas pyrrhocoris</name>
    <name type="common">Firebug parasite</name>
    <dbReference type="NCBI Taxonomy" id="157538"/>
    <lineage>
        <taxon>Eukaryota</taxon>
        <taxon>Discoba</taxon>
        <taxon>Euglenozoa</taxon>
        <taxon>Kinetoplastea</taxon>
        <taxon>Metakinetoplastina</taxon>
        <taxon>Trypanosomatida</taxon>
        <taxon>Trypanosomatidae</taxon>
        <taxon>Leishmaniinae</taxon>
        <taxon>Leptomonas</taxon>
    </lineage>
</organism>
<dbReference type="RefSeq" id="XP_015652725.1">
    <property type="nucleotide sequence ID" value="XM_015808674.1"/>
</dbReference>
<evidence type="ECO:0000313" key="4">
    <source>
        <dbReference type="EMBL" id="KPA74286.1"/>
    </source>
</evidence>
<feature type="domain" description="J" evidence="3">
    <location>
        <begin position="136"/>
        <end position="199"/>
    </location>
</feature>
<dbReference type="GeneID" id="26909566"/>
<feature type="compositionally biased region" description="Low complexity" evidence="1">
    <location>
        <begin position="508"/>
        <end position="519"/>
    </location>
</feature>
<evidence type="ECO:0000313" key="5">
    <source>
        <dbReference type="Proteomes" id="UP000037923"/>
    </source>
</evidence>
<proteinExistence type="predicted"/>
<name>A0A0M9FRB8_LEPPY</name>
<dbReference type="PROSITE" id="PS50076">
    <property type="entry name" value="DNAJ_2"/>
    <property type="match status" value="1"/>
</dbReference>
<keyword evidence="2" id="KW-0812">Transmembrane</keyword>
<evidence type="ECO:0000259" key="3">
    <source>
        <dbReference type="PROSITE" id="PS50076"/>
    </source>
</evidence>
<keyword evidence="2" id="KW-1133">Transmembrane helix</keyword>
<evidence type="ECO:0000256" key="2">
    <source>
        <dbReference type="SAM" id="Phobius"/>
    </source>
</evidence>
<feature type="compositionally biased region" description="Low complexity" evidence="1">
    <location>
        <begin position="476"/>
        <end position="500"/>
    </location>
</feature>
<dbReference type="EMBL" id="LGTL01000030">
    <property type="protein sequence ID" value="KPA74286.1"/>
    <property type="molecule type" value="Genomic_DNA"/>
</dbReference>
<feature type="compositionally biased region" description="Basic and acidic residues" evidence="1">
    <location>
        <begin position="452"/>
        <end position="467"/>
    </location>
</feature>
<gene>
    <name evidence="4" type="ORF">ABB37_09283</name>
</gene>
<comment type="caution">
    <text evidence="4">The sequence shown here is derived from an EMBL/GenBank/DDBJ whole genome shotgun (WGS) entry which is preliminary data.</text>
</comment>
<evidence type="ECO:0000256" key="1">
    <source>
        <dbReference type="SAM" id="MobiDB-lite"/>
    </source>
</evidence>
<dbReference type="VEuPathDB" id="TriTrypDB:LpyrH10_30_0440"/>
<dbReference type="SUPFAM" id="SSF46565">
    <property type="entry name" value="Chaperone J-domain"/>
    <property type="match status" value="1"/>
</dbReference>
<dbReference type="SMART" id="SM00271">
    <property type="entry name" value="DnaJ"/>
    <property type="match status" value="1"/>
</dbReference>
<dbReference type="Proteomes" id="UP000037923">
    <property type="component" value="Unassembled WGS sequence"/>
</dbReference>
<dbReference type="OMA" id="NMYGQYY"/>
<feature type="region of interest" description="Disordered" evidence="1">
    <location>
        <begin position="449"/>
        <end position="535"/>
    </location>
</feature>
<dbReference type="CDD" id="cd06257">
    <property type="entry name" value="DnaJ"/>
    <property type="match status" value="1"/>
</dbReference>
<dbReference type="OrthoDB" id="10250354at2759"/>
<sequence>MHPPPLTGAGASSLTTSASCVLSRATCSGIAVCHAQRQLHPLLTARSASVDQLRPTQVLWAVKLSAFVPTAHRRCWRPRTTHTAHHRSAALRCPGGLSSARTWIGDVTGAALPSAWCTARRHASTGRRPTYIEITEALDVLGVSIDEDPKVVKAKYRELVKKNHPDAGGDAATMAKVTVAYDRLSSLSNREKEEYQTQRRMFHSGRVGSTRRYRPGPAGGYGYAVPNGPFQARAANMYGQYYQQDANTAYQQTHHAGQQSYWNQYHNRAGSASFSENPFNFSNPFSMNAQVRRARFLPPGTLLLQGLVVYLVLSAFFLFAYRRYRDWRHDDGWRMSESLARHEQMQEMHRIRQEMNERARAMLMRDGSGGDGEADRGFFSSINGLYGSRQFVGESPEARALEYARQRRIQMMQEQQDAAVNAPELRGWPKIDEEKGRIIKRAQDPSGVVFFEPRREDTRRRQIENQRRASGFTRRATTPQSAPSAAAPAEQDVTAAAAASDDAKVESEGSSAGAGSNNGPPLPPESNVGAVMMKPVGNEQEAQAVMRGIFAGLRRNSS</sequence>
<dbReference type="AlphaFoldDB" id="A0A0M9FRB8"/>
<dbReference type="InterPro" id="IPR001623">
    <property type="entry name" value="DnaJ_domain"/>
</dbReference>
<keyword evidence="2" id="KW-0472">Membrane</keyword>
<accession>A0A0M9FRB8</accession>
<keyword evidence="5" id="KW-1185">Reference proteome</keyword>
<reference evidence="4 5" key="1">
    <citation type="submission" date="2015-07" db="EMBL/GenBank/DDBJ databases">
        <title>High-quality genome of monoxenous trypanosomatid Leptomonas pyrrhocoris.</title>
        <authorList>
            <person name="Flegontov P."/>
            <person name="Butenko A."/>
            <person name="Firsov S."/>
            <person name="Vlcek C."/>
            <person name="Logacheva M.D."/>
            <person name="Field M."/>
            <person name="Filatov D."/>
            <person name="Flegontova O."/>
            <person name="Gerasimov E."/>
            <person name="Jackson A.P."/>
            <person name="Kelly S."/>
            <person name="Opperdoes F."/>
            <person name="O'Reilly A."/>
            <person name="Votypka J."/>
            <person name="Yurchenko V."/>
            <person name="Lukes J."/>
        </authorList>
    </citation>
    <scope>NUCLEOTIDE SEQUENCE [LARGE SCALE GENOMIC DNA]</scope>
    <source>
        <strain evidence="4">H10</strain>
    </source>
</reference>
<dbReference type="InterPro" id="IPR036869">
    <property type="entry name" value="J_dom_sf"/>
</dbReference>